<organism evidence="1 2">
    <name type="scientific">Pelagibacterium nitratireducens</name>
    <dbReference type="NCBI Taxonomy" id="1046114"/>
    <lineage>
        <taxon>Bacteria</taxon>
        <taxon>Pseudomonadati</taxon>
        <taxon>Pseudomonadota</taxon>
        <taxon>Alphaproteobacteria</taxon>
        <taxon>Hyphomicrobiales</taxon>
        <taxon>Devosiaceae</taxon>
        <taxon>Pelagibacterium</taxon>
    </lineage>
</organism>
<dbReference type="RefSeq" id="WP_338609687.1">
    <property type="nucleotide sequence ID" value="NZ_CP146275.1"/>
</dbReference>
<dbReference type="Proteomes" id="UP001369958">
    <property type="component" value="Chromosome"/>
</dbReference>
<evidence type="ECO:0000313" key="2">
    <source>
        <dbReference type="Proteomes" id="UP001369958"/>
    </source>
</evidence>
<keyword evidence="2" id="KW-1185">Reference proteome</keyword>
<dbReference type="EMBL" id="CP146275">
    <property type="protein sequence ID" value="WWT33942.1"/>
    <property type="molecule type" value="Genomic_DNA"/>
</dbReference>
<protein>
    <submittedName>
        <fullName evidence="1">Uncharacterized protein</fullName>
    </submittedName>
</protein>
<accession>A0ABZ2I257</accession>
<sequence length="65" mass="6640">MMTTPRLVSLTALVASLFIVILTITQANGLTATPQTVVTAVACVETAIAPDCPASGSLVQAVIQR</sequence>
<reference evidence="1 2" key="1">
    <citation type="submission" date="2024-02" db="EMBL/GenBank/DDBJ databases">
        <title>Complete genome sequence of Pelagibacterium nitratireducens ZH15.</title>
        <authorList>
            <person name="Zhao L.H."/>
        </authorList>
    </citation>
    <scope>NUCLEOTIDE SEQUENCE [LARGE SCALE GENOMIC DNA]</scope>
    <source>
        <strain evidence="1 2">ZH15</strain>
    </source>
</reference>
<proteinExistence type="predicted"/>
<name>A0ABZ2I257_9HYPH</name>
<evidence type="ECO:0000313" key="1">
    <source>
        <dbReference type="EMBL" id="WWT33942.1"/>
    </source>
</evidence>
<gene>
    <name evidence="1" type="ORF">V6617_05640</name>
</gene>